<proteinExistence type="inferred from homology"/>
<sequence>MRHVISVIVENKPGVLTRISALFSRRGFNIESLTVGHTENPKLSRMTIVVEGDTDILEQIEKQLYKLIDTLKVIDLPKDTSVNRELVLIKVIADKKNRSEIIQFTDIYRGKIVDVGENTLTIEITGDDGKLEAFISMMSKFGIKELVRTGKIALHRGEKTVM</sequence>
<comment type="caution">
    <text evidence="10">The sequence shown here is derived from an EMBL/GenBank/DDBJ whole genome shotgun (WGS) entry which is preliminary data.</text>
</comment>
<evidence type="ECO:0000313" key="10">
    <source>
        <dbReference type="EMBL" id="TDT67441.1"/>
    </source>
</evidence>
<dbReference type="FunFam" id="3.30.70.260:FF:000001">
    <property type="entry name" value="Acetolactate synthase, small subunit"/>
    <property type="match status" value="1"/>
</dbReference>
<dbReference type="GO" id="GO:0003984">
    <property type="term" value="F:acetolactate synthase activity"/>
    <property type="evidence" value="ECO:0007669"/>
    <property type="project" value="UniProtKB-UniRule"/>
</dbReference>
<organism evidence="10 11">
    <name type="scientific">Hypnocyclicus thermotrophus</name>
    <dbReference type="NCBI Taxonomy" id="1627895"/>
    <lineage>
        <taxon>Bacteria</taxon>
        <taxon>Fusobacteriati</taxon>
        <taxon>Fusobacteriota</taxon>
        <taxon>Fusobacteriia</taxon>
        <taxon>Fusobacteriales</taxon>
        <taxon>Fusobacteriaceae</taxon>
        <taxon>Hypnocyclicus</taxon>
    </lineage>
</organism>
<comment type="catalytic activity">
    <reaction evidence="7 8">
        <text>2 pyruvate + H(+) = (2S)-2-acetolactate + CO2</text>
        <dbReference type="Rhea" id="RHEA:25249"/>
        <dbReference type="ChEBI" id="CHEBI:15361"/>
        <dbReference type="ChEBI" id="CHEBI:15378"/>
        <dbReference type="ChEBI" id="CHEBI:16526"/>
        <dbReference type="ChEBI" id="CHEBI:58476"/>
        <dbReference type="EC" id="2.2.1.6"/>
    </reaction>
</comment>
<dbReference type="GO" id="GO:1990610">
    <property type="term" value="F:acetolactate synthase regulator activity"/>
    <property type="evidence" value="ECO:0007669"/>
    <property type="project" value="UniProtKB-UniRule"/>
</dbReference>
<keyword evidence="6 8" id="KW-0100">Branched-chain amino acid biosynthesis</keyword>
<feature type="domain" description="ACT" evidence="9">
    <location>
        <begin position="4"/>
        <end position="78"/>
    </location>
</feature>
<dbReference type="Pfam" id="PF10369">
    <property type="entry name" value="ALS_ss_C"/>
    <property type="match status" value="1"/>
</dbReference>
<dbReference type="InterPro" id="IPR045865">
    <property type="entry name" value="ACT-like_dom_sf"/>
</dbReference>
<dbReference type="EC" id="2.2.1.6" evidence="8"/>
<dbReference type="PANTHER" id="PTHR30239">
    <property type="entry name" value="ACETOLACTATE SYNTHASE SMALL SUBUNIT"/>
    <property type="match status" value="1"/>
</dbReference>
<keyword evidence="8" id="KW-0808">Transferase</keyword>
<evidence type="ECO:0000256" key="7">
    <source>
        <dbReference type="ARBA" id="ARBA00048670"/>
    </source>
</evidence>
<evidence type="ECO:0000256" key="4">
    <source>
        <dbReference type="ARBA" id="ARBA00011744"/>
    </source>
</evidence>
<dbReference type="NCBIfam" id="TIGR00119">
    <property type="entry name" value="acolac_sm"/>
    <property type="match status" value="1"/>
</dbReference>
<dbReference type="InterPro" id="IPR002912">
    <property type="entry name" value="ACT_dom"/>
</dbReference>
<reference evidence="10 11" key="1">
    <citation type="submission" date="2019-03" db="EMBL/GenBank/DDBJ databases">
        <title>Genomic Encyclopedia of Type Strains, Phase IV (KMG-IV): sequencing the most valuable type-strain genomes for metagenomic binning, comparative biology and taxonomic classification.</title>
        <authorList>
            <person name="Goeker M."/>
        </authorList>
    </citation>
    <scope>NUCLEOTIDE SEQUENCE [LARGE SCALE GENOMIC DNA]</scope>
    <source>
        <strain evidence="10 11">DSM 100055</strain>
    </source>
</reference>
<comment type="pathway">
    <text evidence="1 8">Amino-acid biosynthesis; L-isoleucine biosynthesis; L-isoleucine from 2-oxobutanoate: step 1/4.</text>
</comment>
<evidence type="ECO:0000256" key="3">
    <source>
        <dbReference type="ARBA" id="ARBA00006341"/>
    </source>
</evidence>
<accession>A0AA46I4S5</accession>
<evidence type="ECO:0000256" key="6">
    <source>
        <dbReference type="ARBA" id="ARBA00023304"/>
    </source>
</evidence>
<comment type="function">
    <text evidence="8">Catalyzes the conversion of 2 pyruvate molecules into acetolactate in the first common step of the biosynthetic pathway of the branched-amino acids such as leucine, isoleucine, and valine.</text>
</comment>
<dbReference type="InterPro" id="IPR039557">
    <property type="entry name" value="AHAS_ACT"/>
</dbReference>
<comment type="subunit">
    <text evidence="4 8">Dimer of large and small chains.</text>
</comment>
<gene>
    <name evidence="10" type="ORF">EV215_1998</name>
</gene>
<dbReference type="Gene3D" id="3.30.70.260">
    <property type="match status" value="1"/>
</dbReference>
<evidence type="ECO:0000259" key="9">
    <source>
        <dbReference type="PROSITE" id="PS51671"/>
    </source>
</evidence>
<dbReference type="NCBIfam" id="NF008864">
    <property type="entry name" value="PRK11895.1"/>
    <property type="match status" value="1"/>
</dbReference>
<dbReference type="GO" id="GO:0009099">
    <property type="term" value="P:L-valine biosynthetic process"/>
    <property type="evidence" value="ECO:0007669"/>
    <property type="project" value="UniProtKB-UniRule"/>
</dbReference>
<comment type="similarity">
    <text evidence="3 8">Belongs to the acetolactate synthase small subunit family.</text>
</comment>
<dbReference type="CDD" id="cd04878">
    <property type="entry name" value="ACT_AHAS"/>
    <property type="match status" value="1"/>
</dbReference>
<dbReference type="AlphaFoldDB" id="A0AA46I4S5"/>
<dbReference type="Proteomes" id="UP000294678">
    <property type="component" value="Unassembled WGS sequence"/>
</dbReference>
<dbReference type="PROSITE" id="PS51671">
    <property type="entry name" value="ACT"/>
    <property type="match status" value="1"/>
</dbReference>
<evidence type="ECO:0000256" key="8">
    <source>
        <dbReference type="RuleBase" id="RU368092"/>
    </source>
</evidence>
<evidence type="ECO:0000256" key="2">
    <source>
        <dbReference type="ARBA" id="ARBA00005025"/>
    </source>
</evidence>
<dbReference type="FunFam" id="3.30.70.1150:FF:000001">
    <property type="entry name" value="Acetolactate synthase small subunit"/>
    <property type="match status" value="1"/>
</dbReference>
<dbReference type="EMBL" id="SOBG01000010">
    <property type="protein sequence ID" value="TDT67441.1"/>
    <property type="molecule type" value="Genomic_DNA"/>
</dbReference>
<dbReference type="InterPro" id="IPR027271">
    <property type="entry name" value="Acetolactate_synth/TF_NikR_C"/>
</dbReference>
<dbReference type="SUPFAM" id="SSF55021">
    <property type="entry name" value="ACT-like"/>
    <property type="match status" value="2"/>
</dbReference>
<dbReference type="RefSeq" id="WP_134113853.1">
    <property type="nucleotide sequence ID" value="NZ_SOBG01000010.1"/>
</dbReference>
<dbReference type="Gene3D" id="3.30.70.1150">
    <property type="entry name" value="ACT-like. Chain A, domain 2"/>
    <property type="match status" value="1"/>
</dbReference>
<dbReference type="InterPro" id="IPR004789">
    <property type="entry name" value="Acetalactate_synth_ssu"/>
</dbReference>
<evidence type="ECO:0000313" key="11">
    <source>
        <dbReference type="Proteomes" id="UP000294678"/>
    </source>
</evidence>
<name>A0AA46I4S5_9FUSO</name>
<dbReference type="GO" id="GO:0005829">
    <property type="term" value="C:cytosol"/>
    <property type="evidence" value="ECO:0007669"/>
    <property type="project" value="TreeGrafter"/>
</dbReference>
<dbReference type="GO" id="GO:0009097">
    <property type="term" value="P:isoleucine biosynthetic process"/>
    <property type="evidence" value="ECO:0007669"/>
    <property type="project" value="UniProtKB-UniRule"/>
</dbReference>
<evidence type="ECO:0000256" key="1">
    <source>
        <dbReference type="ARBA" id="ARBA00004974"/>
    </source>
</evidence>
<dbReference type="InterPro" id="IPR019455">
    <property type="entry name" value="Acetolactate_synth_ssu_C"/>
</dbReference>
<evidence type="ECO:0000256" key="5">
    <source>
        <dbReference type="ARBA" id="ARBA00022605"/>
    </source>
</evidence>
<protein>
    <recommendedName>
        <fullName evidence="8">Acetolactate synthase small subunit</fullName>
        <shortName evidence="8">AHAS</shortName>
        <shortName evidence="8">ALS</shortName>
        <ecNumber evidence="8">2.2.1.6</ecNumber>
    </recommendedName>
    <alternativeName>
        <fullName evidence="8">Acetohydroxy-acid synthase small subunit</fullName>
    </alternativeName>
</protein>
<dbReference type="Pfam" id="PF22629">
    <property type="entry name" value="ACT_AHAS_ss"/>
    <property type="match status" value="1"/>
</dbReference>
<keyword evidence="5 8" id="KW-0028">Amino-acid biosynthesis</keyword>
<keyword evidence="11" id="KW-1185">Reference proteome</keyword>
<dbReference type="InterPro" id="IPR054480">
    <property type="entry name" value="AHAS_small-like_ACT"/>
</dbReference>
<dbReference type="PANTHER" id="PTHR30239:SF0">
    <property type="entry name" value="ACETOLACTATE SYNTHASE SMALL SUBUNIT 1, CHLOROPLASTIC"/>
    <property type="match status" value="1"/>
</dbReference>
<comment type="pathway">
    <text evidence="2 8">Amino-acid biosynthesis; L-valine biosynthesis; L-valine from pyruvate: step 1/4.</text>
</comment>